<dbReference type="Gene3D" id="3.30.70.1820">
    <property type="entry name" value="L1 transposable element, RRM domain"/>
    <property type="match status" value="1"/>
</dbReference>
<keyword evidence="1" id="KW-0175">Coiled coil</keyword>
<dbReference type="InterPro" id="IPR043636">
    <property type="entry name" value="L1_RRM_dom"/>
</dbReference>
<dbReference type="Gene3D" id="1.20.5.390">
    <property type="entry name" value="L1 transposable element, trimerization domain"/>
    <property type="match status" value="1"/>
</dbReference>
<feature type="domain" description="L1 transposable element dsRBD-like" evidence="3">
    <location>
        <begin position="232"/>
        <end position="294"/>
    </location>
</feature>
<organism evidence="4 5">
    <name type="scientific">Felis catus</name>
    <name type="common">Cat</name>
    <name type="synonym">Felis silvestris catus</name>
    <dbReference type="NCBI Taxonomy" id="9685"/>
    <lineage>
        <taxon>Eukaryota</taxon>
        <taxon>Metazoa</taxon>
        <taxon>Chordata</taxon>
        <taxon>Craniata</taxon>
        <taxon>Vertebrata</taxon>
        <taxon>Euteleostomi</taxon>
        <taxon>Mammalia</taxon>
        <taxon>Eutheria</taxon>
        <taxon>Laurasiatheria</taxon>
        <taxon>Carnivora</taxon>
        <taxon>Feliformia</taxon>
        <taxon>Felidae</taxon>
        <taxon>Felinae</taxon>
        <taxon>Felis</taxon>
    </lineage>
</organism>
<sequence length="308" mass="35883">MTKRKNSPQKNLQEITTANELIKKDLNNITESEFRIIVIKLIAGRENSIEDSRESLATEIKGLRNSHEELKNTLNEMHNKMETTTARLEEAEERIGELEDKVMEKEEAEKKRDKKIQEYEGKIRELSDTLKRNDIRIIGIPEEEERGKGAEGVLEEIIAENFPELGKEKGIEIQEAQRTPFRRNLNRSSARHIIVKLAKYKDKEKILKAARGKRALTYKGRPIRLVTDLSFDTWQARKNWHEIFRVLDRKNMQPRILYPASLSFRIEGEIKVFPNKQKLKEFVTTKPALQEILRGTLGDKVPETSLQE</sequence>
<reference evidence="4" key="2">
    <citation type="submission" date="2025-08" db="UniProtKB">
        <authorList>
            <consortium name="Ensembl"/>
        </authorList>
    </citation>
    <scope>IDENTIFICATION</scope>
    <source>
        <strain evidence="4">breed Abyssinian</strain>
    </source>
</reference>
<feature type="coiled-coil region" evidence="1">
    <location>
        <begin position="53"/>
        <end position="136"/>
    </location>
</feature>
<dbReference type="InterPro" id="IPR004244">
    <property type="entry name" value="Transposase_22"/>
</dbReference>
<reference evidence="4 5" key="1">
    <citation type="submission" date="2021-02" db="EMBL/GenBank/DDBJ databases">
        <title>Safari Cat Assemblies.</title>
        <authorList>
            <person name="Bredemeyer K.R."/>
            <person name="Murphy W.J."/>
        </authorList>
    </citation>
    <scope>NUCLEOTIDE SEQUENCE [LARGE SCALE GENOMIC DNA]</scope>
</reference>
<accession>A0ABI7VPV0</accession>
<dbReference type="GeneTree" id="ENSGT01150000286982"/>
<dbReference type="Ensembl" id="ENSFCTT00005000210.1">
    <property type="protein sequence ID" value="ENSFCTP00005000140.1"/>
    <property type="gene ID" value="ENSFCTG00005000076.1"/>
</dbReference>
<feature type="domain" description="L1 transposable element RRM" evidence="2">
    <location>
        <begin position="132"/>
        <end position="228"/>
    </location>
</feature>
<evidence type="ECO:0000259" key="3">
    <source>
        <dbReference type="Pfam" id="PF17490"/>
    </source>
</evidence>
<dbReference type="InterPro" id="IPR042566">
    <property type="entry name" value="L1_C"/>
</dbReference>
<dbReference type="Pfam" id="PF17490">
    <property type="entry name" value="Tnp_22_dsRBD"/>
    <property type="match status" value="1"/>
</dbReference>
<name>A0ABI7VPV0_FELCA</name>
<dbReference type="Gene3D" id="3.30.250.20">
    <property type="entry name" value="L1 transposable element, C-terminal domain"/>
    <property type="match status" value="1"/>
</dbReference>
<evidence type="ECO:0000313" key="5">
    <source>
        <dbReference type="Proteomes" id="UP000823872"/>
    </source>
</evidence>
<evidence type="ECO:0008006" key="6">
    <source>
        <dbReference type="Google" id="ProtNLM"/>
    </source>
</evidence>
<keyword evidence="5" id="KW-1185">Reference proteome</keyword>
<reference evidence="4" key="3">
    <citation type="submission" date="2025-09" db="UniProtKB">
        <authorList>
            <consortium name="Ensembl"/>
        </authorList>
    </citation>
    <scope>IDENTIFICATION</scope>
    <source>
        <strain evidence="4">breed Abyssinian</strain>
    </source>
</reference>
<dbReference type="Proteomes" id="UP000823872">
    <property type="component" value="Chromosome A1"/>
</dbReference>
<evidence type="ECO:0000256" key="1">
    <source>
        <dbReference type="SAM" id="Coils"/>
    </source>
</evidence>
<evidence type="ECO:0000313" key="4">
    <source>
        <dbReference type="Ensembl" id="ENSFCTP00005000140.1"/>
    </source>
</evidence>
<dbReference type="Pfam" id="PF02994">
    <property type="entry name" value="Transposase_22"/>
    <property type="match status" value="1"/>
</dbReference>
<proteinExistence type="predicted"/>
<dbReference type="PANTHER" id="PTHR11505">
    <property type="entry name" value="L1 TRANSPOSABLE ELEMENT-RELATED"/>
    <property type="match status" value="1"/>
</dbReference>
<evidence type="ECO:0000259" key="2">
    <source>
        <dbReference type="Pfam" id="PF02994"/>
    </source>
</evidence>
<protein>
    <recommendedName>
        <fullName evidence="6">L1 transposable element RRM domain-containing protein</fullName>
    </recommendedName>
</protein>
<gene>
    <name evidence="4" type="primary">C9orf78</name>
</gene>
<dbReference type="InterPro" id="IPR035300">
    <property type="entry name" value="L1_dsRBD"/>
</dbReference>